<reference evidence="4 5" key="1">
    <citation type="submission" date="2012-08" db="EMBL/GenBank/DDBJ databases">
        <title>Whole genome shotgun sequence of Kineosphaera limosa NBRC 100340.</title>
        <authorList>
            <person name="Yoshida I."/>
            <person name="Isaki S."/>
            <person name="Hosoyama A."/>
            <person name="Tsuchikane K."/>
            <person name="Katsumata H."/>
            <person name="Ando Y."/>
            <person name="Ohji S."/>
            <person name="Hamada M."/>
            <person name="Tamura T."/>
            <person name="Yamazoe A."/>
            <person name="Yamazaki S."/>
            <person name="Fujita N."/>
        </authorList>
    </citation>
    <scope>NUCLEOTIDE SEQUENCE [LARGE SCALE GENOMIC DNA]</scope>
    <source>
        <strain evidence="4 5">NBRC 100340</strain>
    </source>
</reference>
<sequence length="298" mass="32965">MSRLLPLLAWQARAREPEEGVAALAERLTGLLADFPETRLVVLPEYHLTAVHGTPDQRVQRYRELVEPIDGERVTELREVARDLGIWLVPGTFPEAGPNGELYNSTVLLGPDGGVHGVYRKIFPWRPFEPFDMGTGFTVADVDGIGRVGFAICYDLWFPEVIRQLAWLGAELVILPTQTSTRDREQELVLARAAAIANQVFVLSLNAATPSGVGRSLLVDPEGRVRWQAPSEVAGVYTDVIDLDEVSRVREHGTCALNRMWHQFGTNDPEILLPAYGGSIRPGSWLPGSRRDAHGTDQ</sequence>
<dbReference type="CDD" id="cd07197">
    <property type="entry name" value="nitrilase"/>
    <property type="match status" value="1"/>
</dbReference>
<evidence type="ECO:0000259" key="3">
    <source>
        <dbReference type="PROSITE" id="PS50263"/>
    </source>
</evidence>
<dbReference type="SUPFAM" id="SSF56317">
    <property type="entry name" value="Carbon-nitrogen hydrolase"/>
    <property type="match status" value="1"/>
</dbReference>
<dbReference type="OrthoDB" id="9811121at2"/>
<dbReference type="AlphaFoldDB" id="K6WUE0"/>
<dbReference type="STRING" id="1184609.KILIM_069_00140"/>
<dbReference type="PANTHER" id="PTHR43674">
    <property type="entry name" value="NITRILASE C965.09-RELATED"/>
    <property type="match status" value="1"/>
</dbReference>
<organism evidence="4 5">
    <name type="scientific">Kineosphaera limosa NBRC 100340</name>
    <dbReference type="NCBI Taxonomy" id="1184609"/>
    <lineage>
        <taxon>Bacteria</taxon>
        <taxon>Bacillati</taxon>
        <taxon>Actinomycetota</taxon>
        <taxon>Actinomycetes</taxon>
        <taxon>Micrococcales</taxon>
        <taxon>Dermatophilaceae</taxon>
        <taxon>Kineosphaera</taxon>
    </lineage>
</organism>
<dbReference type="Gene3D" id="3.60.110.10">
    <property type="entry name" value="Carbon-nitrogen hydrolase"/>
    <property type="match status" value="1"/>
</dbReference>
<dbReference type="InterPro" id="IPR003010">
    <property type="entry name" value="C-N_Hydrolase"/>
</dbReference>
<evidence type="ECO:0000313" key="4">
    <source>
        <dbReference type="EMBL" id="GAB97446.1"/>
    </source>
</evidence>
<dbReference type="Proteomes" id="UP000008366">
    <property type="component" value="Unassembled WGS sequence"/>
</dbReference>
<evidence type="ECO:0000256" key="2">
    <source>
        <dbReference type="ARBA" id="ARBA00022801"/>
    </source>
</evidence>
<dbReference type="GO" id="GO:0016811">
    <property type="term" value="F:hydrolase activity, acting on carbon-nitrogen (but not peptide) bonds, in linear amides"/>
    <property type="evidence" value="ECO:0007669"/>
    <property type="project" value="TreeGrafter"/>
</dbReference>
<keyword evidence="2 4" id="KW-0378">Hydrolase</keyword>
<gene>
    <name evidence="4" type="ORF">KILIM_069_00140</name>
</gene>
<dbReference type="PROSITE" id="PS01227">
    <property type="entry name" value="UPF0012"/>
    <property type="match status" value="1"/>
</dbReference>
<evidence type="ECO:0000256" key="1">
    <source>
        <dbReference type="ARBA" id="ARBA00010613"/>
    </source>
</evidence>
<dbReference type="PANTHER" id="PTHR43674:SF2">
    <property type="entry name" value="BETA-UREIDOPROPIONASE"/>
    <property type="match status" value="1"/>
</dbReference>
<dbReference type="RefSeq" id="WP_006593978.1">
    <property type="nucleotide sequence ID" value="NZ_BAHD01000069.1"/>
</dbReference>
<dbReference type="EMBL" id="BAHD01000069">
    <property type="protein sequence ID" value="GAB97446.1"/>
    <property type="molecule type" value="Genomic_DNA"/>
</dbReference>
<feature type="domain" description="CN hydrolase" evidence="3">
    <location>
        <begin position="5"/>
        <end position="243"/>
    </location>
</feature>
<dbReference type="InterPro" id="IPR036526">
    <property type="entry name" value="C-N_Hydrolase_sf"/>
</dbReference>
<dbReference type="Pfam" id="PF00795">
    <property type="entry name" value="CN_hydrolase"/>
    <property type="match status" value="1"/>
</dbReference>
<dbReference type="eggNOG" id="COG0388">
    <property type="taxonomic scope" value="Bacteria"/>
</dbReference>
<protein>
    <submittedName>
        <fullName evidence="4">Putative hydrolase</fullName>
    </submittedName>
</protein>
<name>K6WUE0_9MICO</name>
<evidence type="ECO:0000313" key="5">
    <source>
        <dbReference type="Proteomes" id="UP000008366"/>
    </source>
</evidence>
<dbReference type="PROSITE" id="PS50263">
    <property type="entry name" value="CN_HYDROLASE"/>
    <property type="match status" value="1"/>
</dbReference>
<dbReference type="InterPro" id="IPR050345">
    <property type="entry name" value="Aliph_Amidase/BUP"/>
</dbReference>
<comment type="similarity">
    <text evidence="1">Belongs to the carbon-nitrogen hydrolase superfamily. NIT1/NIT2 family.</text>
</comment>
<proteinExistence type="inferred from homology"/>
<dbReference type="InterPro" id="IPR001110">
    <property type="entry name" value="UPF0012_CS"/>
</dbReference>
<keyword evidence="5" id="KW-1185">Reference proteome</keyword>
<accession>K6WUE0</accession>
<comment type="caution">
    <text evidence="4">The sequence shown here is derived from an EMBL/GenBank/DDBJ whole genome shotgun (WGS) entry which is preliminary data.</text>
</comment>